<dbReference type="RefSeq" id="WP_220810353.1">
    <property type="nucleotide sequence ID" value="NZ_BPMK01000022.1"/>
</dbReference>
<protein>
    <submittedName>
        <fullName evidence="2">Uncharacterized protein</fullName>
    </submittedName>
</protein>
<sequence length="85" mass="9751">MEILAKHEVCRFGRYFVMEGPVRTPDQQEVSLYWVEDTTGSPVTSFTCEDVAVDLAVRLSEYDFADDLDEEEPDDVEESGPHRLH</sequence>
<keyword evidence="3" id="KW-1185">Reference proteome</keyword>
<feature type="region of interest" description="Disordered" evidence="1">
    <location>
        <begin position="64"/>
        <end position="85"/>
    </location>
</feature>
<gene>
    <name evidence="2" type="ORF">NCCP691_39570</name>
</gene>
<organism evidence="2 3">
    <name type="scientific">Noviherbaspirillum aridicola</name>
    <dbReference type="NCBI Taxonomy" id="2849687"/>
    <lineage>
        <taxon>Bacteria</taxon>
        <taxon>Pseudomonadati</taxon>
        <taxon>Pseudomonadota</taxon>
        <taxon>Betaproteobacteria</taxon>
        <taxon>Burkholderiales</taxon>
        <taxon>Oxalobacteraceae</taxon>
        <taxon>Noviherbaspirillum</taxon>
    </lineage>
</organism>
<accession>A0ABQ4Q9P9</accession>
<feature type="compositionally biased region" description="Acidic residues" evidence="1">
    <location>
        <begin position="64"/>
        <end position="78"/>
    </location>
</feature>
<comment type="caution">
    <text evidence="2">The sequence shown here is derived from an EMBL/GenBank/DDBJ whole genome shotgun (WGS) entry which is preliminary data.</text>
</comment>
<evidence type="ECO:0000313" key="2">
    <source>
        <dbReference type="EMBL" id="GIZ53943.1"/>
    </source>
</evidence>
<dbReference type="Proteomes" id="UP000887222">
    <property type="component" value="Unassembled WGS sequence"/>
</dbReference>
<name>A0ABQ4Q9P9_9BURK</name>
<reference evidence="2 3" key="1">
    <citation type="journal article" date="2022" name="Int. J. Syst. Evol. Microbiol.">
        <title>Noviherbaspirillum aridicola sp. nov., isolated from an arid soil in Pakistan.</title>
        <authorList>
            <person name="Khan I.U."/>
            <person name="Saqib M."/>
            <person name="Amin A."/>
            <person name="Hussain F."/>
            <person name="Li L."/>
            <person name="Liu Y.H."/>
            <person name="Fang B.Z."/>
            <person name="Ahmed I."/>
            <person name="Li W.J."/>
        </authorList>
    </citation>
    <scope>NUCLEOTIDE SEQUENCE [LARGE SCALE GENOMIC DNA]</scope>
    <source>
        <strain evidence="2 3">NCCP-691</strain>
    </source>
</reference>
<evidence type="ECO:0000313" key="3">
    <source>
        <dbReference type="Proteomes" id="UP000887222"/>
    </source>
</evidence>
<evidence type="ECO:0000256" key="1">
    <source>
        <dbReference type="SAM" id="MobiDB-lite"/>
    </source>
</evidence>
<dbReference type="EMBL" id="BPMK01000022">
    <property type="protein sequence ID" value="GIZ53943.1"/>
    <property type="molecule type" value="Genomic_DNA"/>
</dbReference>
<proteinExistence type="predicted"/>